<keyword evidence="2" id="KW-0547">Nucleotide-binding</keyword>
<comment type="caution">
    <text evidence="6">The sequence shown here is derived from an EMBL/GenBank/DDBJ whole genome shotgun (WGS) entry which is preliminary data.</text>
</comment>
<gene>
    <name evidence="6" type="primary">ABCF3</name>
    <name evidence="6" type="ORF">A0J61_08001</name>
</gene>
<dbReference type="InterPro" id="IPR003439">
    <property type="entry name" value="ABC_transporter-like_ATP-bd"/>
</dbReference>
<dbReference type="AlphaFoldDB" id="A0A1C7N4C5"/>
<feature type="region of interest" description="Disordered" evidence="4">
    <location>
        <begin position="491"/>
        <end position="511"/>
    </location>
</feature>
<protein>
    <submittedName>
        <fullName evidence="6">ABC transporter F family member 3</fullName>
    </submittedName>
</protein>
<dbReference type="PANTHER" id="PTHR19211:SF129">
    <property type="entry name" value="ABC TRANSPORTER ATP-BINDING PROTEIN"/>
    <property type="match status" value="1"/>
</dbReference>
<feature type="region of interest" description="Disordered" evidence="4">
    <location>
        <begin position="98"/>
        <end position="129"/>
    </location>
</feature>
<reference evidence="6 7" key="1">
    <citation type="submission" date="2016-03" db="EMBL/GenBank/DDBJ databases">
        <title>Choanephora cucurbitarum.</title>
        <authorList>
            <person name="Min B."/>
            <person name="Park H."/>
            <person name="Park J.-H."/>
            <person name="Shin H.-D."/>
            <person name="Choi I.-G."/>
        </authorList>
    </citation>
    <scope>NUCLEOTIDE SEQUENCE [LARGE SCALE GENOMIC DNA]</scope>
    <source>
        <strain evidence="6 7">KUS-F28377</strain>
    </source>
</reference>
<dbReference type="GO" id="GO:0016887">
    <property type="term" value="F:ATP hydrolysis activity"/>
    <property type="evidence" value="ECO:0007669"/>
    <property type="project" value="InterPro"/>
</dbReference>
<feature type="domain" description="ABC transporter" evidence="5">
    <location>
        <begin position="568"/>
        <end position="792"/>
    </location>
</feature>
<dbReference type="Pfam" id="PF12848">
    <property type="entry name" value="ABC_tran_Xtn"/>
    <property type="match status" value="1"/>
</dbReference>
<sequence>MASAQFNRQLDSLSICLDQDAVEYINSLLNDMDLTQEQIRDSTEVFLIDASVNSETRNRLYTNLFSDPLFSLRQETDQTKAEHPCLKEIRTTFLSQEQITKQATKESHKQQSPKRNGRRGAKNKSRSTEVELVAISQQSRFHTETIETMSKEIDLPGVQLSINQNDLLVDAHLRLKESTRYGLIGQNGVGKSILMHCLADNLLIGLPQNMTILHVAQLEEFDESTRVVDEVIHADTKATAIMREYEVLQNVMNKQTVIDAPSQQLNEAVFTILCSRYKDKLDKANRNAIKRSGLRGREARKKLIEAEREYTDFCRKDPAVYVTTDLANSTIAEVFEEFEMIDHEERLNRAKKILRGLGFSEKQSVSPVSIFSGGWRMRIALAKSLFVQPNVLLLDEPTNHLDLPAILWLQEYLINYTTDTIVVIVSHDRAFLNAVTEETILFKDKTLKYHSGNYEDWIRNTEEQRVRKQNLLDINEKKKKKIMDSIQHNLQQAKSTGDDKRHGMIKSRQKKLDRIGMEKTEDGKRFKVSYYGGYHFSRRPDVVVEQGFKTANIKIPEPSSLRYNGPALRMNEVSFKYPGTKKDVIENFSISIEPNSRIAFIGPNGSGKSTLVNMLAGKTQPTKGEVYHHPSLRIGYFSQHIVDNLVMDMSPVEHMMATFPGLSEQDCRAHFGTTGVSGHVALQKIQSLSGGQRNRVAFAMILFERPHVLVLDEITNHLDMGTVELLIDALREFPGALVIVSHDIWFLKQLLEPEVENEEEDNEPLRHHAYSVGSRGVQKWEKGIDAYVASVLKTVRKNF</sequence>
<organism evidence="6 7">
    <name type="scientific">Choanephora cucurbitarum</name>
    <dbReference type="NCBI Taxonomy" id="101091"/>
    <lineage>
        <taxon>Eukaryota</taxon>
        <taxon>Fungi</taxon>
        <taxon>Fungi incertae sedis</taxon>
        <taxon>Mucoromycota</taxon>
        <taxon>Mucoromycotina</taxon>
        <taxon>Mucoromycetes</taxon>
        <taxon>Mucorales</taxon>
        <taxon>Mucorineae</taxon>
        <taxon>Choanephoraceae</taxon>
        <taxon>Choanephoroideae</taxon>
        <taxon>Choanephora</taxon>
    </lineage>
</organism>
<dbReference type="FunFam" id="3.40.50.300:FF:001092">
    <property type="entry name" value="ATP-binding cassette sub-family F member 2"/>
    <property type="match status" value="1"/>
</dbReference>
<keyword evidence="7" id="KW-1185">Reference proteome</keyword>
<evidence type="ECO:0000256" key="4">
    <source>
        <dbReference type="SAM" id="MobiDB-lite"/>
    </source>
</evidence>
<dbReference type="PROSITE" id="PS50893">
    <property type="entry name" value="ABC_TRANSPORTER_2"/>
    <property type="match status" value="2"/>
</dbReference>
<evidence type="ECO:0000256" key="3">
    <source>
        <dbReference type="ARBA" id="ARBA00022840"/>
    </source>
</evidence>
<evidence type="ECO:0000256" key="1">
    <source>
        <dbReference type="ARBA" id="ARBA00022737"/>
    </source>
</evidence>
<evidence type="ECO:0000256" key="2">
    <source>
        <dbReference type="ARBA" id="ARBA00022741"/>
    </source>
</evidence>
<keyword evidence="3" id="KW-0067">ATP-binding</keyword>
<proteinExistence type="predicted"/>
<dbReference type="Gene3D" id="3.40.50.300">
    <property type="entry name" value="P-loop containing nucleotide triphosphate hydrolases"/>
    <property type="match status" value="2"/>
</dbReference>
<dbReference type="SUPFAM" id="SSF52540">
    <property type="entry name" value="P-loop containing nucleoside triphosphate hydrolases"/>
    <property type="match status" value="2"/>
</dbReference>
<dbReference type="InterPro" id="IPR003593">
    <property type="entry name" value="AAA+_ATPase"/>
</dbReference>
<evidence type="ECO:0000259" key="5">
    <source>
        <dbReference type="PROSITE" id="PS50893"/>
    </source>
</evidence>
<dbReference type="SMART" id="SM00382">
    <property type="entry name" value="AAA"/>
    <property type="match status" value="2"/>
</dbReference>
<name>A0A1C7N4C5_9FUNG</name>
<keyword evidence="1" id="KW-0677">Repeat</keyword>
<evidence type="ECO:0000313" key="6">
    <source>
        <dbReference type="EMBL" id="OBZ83950.1"/>
    </source>
</evidence>
<dbReference type="EMBL" id="LUGH01000579">
    <property type="protein sequence ID" value="OBZ83950.1"/>
    <property type="molecule type" value="Genomic_DNA"/>
</dbReference>
<dbReference type="PANTHER" id="PTHR19211">
    <property type="entry name" value="ATP-BINDING TRANSPORT PROTEIN-RELATED"/>
    <property type="match status" value="1"/>
</dbReference>
<dbReference type="InterPro" id="IPR027417">
    <property type="entry name" value="P-loop_NTPase"/>
</dbReference>
<dbReference type="InterPro" id="IPR050611">
    <property type="entry name" value="ABCF"/>
</dbReference>
<dbReference type="Pfam" id="PF00005">
    <property type="entry name" value="ABC_tran"/>
    <property type="match status" value="2"/>
</dbReference>
<dbReference type="InParanoid" id="A0A1C7N4C5"/>
<dbReference type="Proteomes" id="UP000093000">
    <property type="component" value="Unassembled WGS sequence"/>
</dbReference>
<dbReference type="GO" id="GO:0005524">
    <property type="term" value="F:ATP binding"/>
    <property type="evidence" value="ECO:0007669"/>
    <property type="project" value="UniProtKB-KW"/>
</dbReference>
<dbReference type="STRING" id="101091.A0A1C7N4C5"/>
<feature type="domain" description="ABC transporter" evidence="5">
    <location>
        <begin position="153"/>
        <end position="470"/>
    </location>
</feature>
<dbReference type="PROSITE" id="PS00211">
    <property type="entry name" value="ABC_TRANSPORTER_1"/>
    <property type="match status" value="2"/>
</dbReference>
<dbReference type="CDD" id="cd03221">
    <property type="entry name" value="ABCF_EF-3"/>
    <property type="match status" value="1"/>
</dbReference>
<accession>A0A1C7N4C5</accession>
<dbReference type="InterPro" id="IPR032781">
    <property type="entry name" value="ABC_tran_Xtn"/>
</dbReference>
<dbReference type="InterPro" id="IPR017871">
    <property type="entry name" value="ABC_transporter-like_CS"/>
</dbReference>
<evidence type="ECO:0000313" key="7">
    <source>
        <dbReference type="Proteomes" id="UP000093000"/>
    </source>
</evidence>
<dbReference type="OrthoDB" id="2110130at2759"/>
<feature type="compositionally biased region" description="Basic residues" evidence="4">
    <location>
        <begin position="111"/>
        <end position="125"/>
    </location>
</feature>